<reference evidence="2" key="1">
    <citation type="submission" date="2023-03" db="EMBL/GenBank/DDBJ databases">
        <title>Massive genome expansion in bonnet fungi (Mycena s.s.) driven by repeated elements and novel gene families across ecological guilds.</title>
        <authorList>
            <consortium name="Lawrence Berkeley National Laboratory"/>
            <person name="Harder C.B."/>
            <person name="Miyauchi S."/>
            <person name="Viragh M."/>
            <person name="Kuo A."/>
            <person name="Thoen E."/>
            <person name="Andreopoulos B."/>
            <person name="Lu D."/>
            <person name="Skrede I."/>
            <person name="Drula E."/>
            <person name="Henrissat B."/>
            <person name="Morin E."/>
            <person name="Kohler A."/>
            <person name="Barry K."/>
            <person name="LaButti K."/>
            <person name="Morin E."/>
            <person name="Salamov A."/>
            <person name="Lipzen A."/>
            <person name="Mereny Z."/>
            <person name="Hegedus B."/>
            <person name="Baldrian P."/>
            <person name="Stursova M."/>
            <person name="Weitz H."/>
            <person name="Taylor A."/>
            <person name="Grigoriev I.V."/>
            <person name="Nagy L.G."/>
            <person name="Martin F."/>
            <person name="Kauserud H."/>
        </authorList>
    </citation>
    <scope>NUCLEOTIDE SEQUENCE</scope>
    <source>
        <strain evidence="2">CBHHK002</strain>
    </source>
</reference>
<dbReference type="Proteomes" id="UP001218218">
    <property type="component" value="Unassembled WGS sequence"/>
</dbReference>
<dbReference type="AlphaFoldDB" id="A0AAD7EYN1"/>
<dbReference type="InterPro" id="IPR054471">
    <property type="entry name" value="GPIID_WHD"/>
</dbReference>
<comment type="caution">
    <text evidence="2">The sequence shown here is derived from an EMBL/GenBank/DDBJ whole genome shotgun (WGS) entry which is preliminary data.</text>
</comment>
<feature type="domain" description="GPI inositol-deacylase winged helix" evidence="1">
    <location>
        <begin position="13"/>
        <end position="100"/>
    </location>
</feature>
<protein>
    <recommendedName>
        <fullName evidence="1">GPI inositol-deacylase winged helix domain-containing protein</fullName>
    </recommendedName>
</protein>
<dbReference type="EMBL" id="JARIHO010000007">
    <property type="protein sequence ID" value="KAJ7358360.1"/>
    <property type="molecule type" value="Genomic_DNA"/>
</dbReference>
<sequence>SYDNAMERNEGCYRDLAHSALSWVANAKRPLETRELQVALAIESGTTSLDKENITSMDTILLACVGLVIEELGKDNKPSLVRLTHYTTEKYLQQRFLDAQTQITHSLLTFLGF</sequence>
<gene>
    <name evidence="2" type="ORF">DFH08DRAFT_669075</name>
</gene>
<feature type="non-terminal residue" evidence="2">
    <location>
        <position position="1"/>
    </location>
</feature>
<name>A0AAD7EYN1_9AGAR</name>
<keyword evidence="3" id="KW-1185">Reference proteome</keyword>
<organism evidence="2 3">
    <name type="scientific">Mycena albidolilacea</name>
    <dbReference type="NCBI Taxonomy" id="1033008"/>
    <lineage>
        <taxon>Eukaryota</taxon>
        <taxon>Fungi</taxon>
        <taxon>Dikarya</taxon>
        <taxon>Basidiomycota</taxon>
        <taxon>Agaricomycotina</taxon>
        <taxon>Agaricomycetes</taxon>
        <taxon>Agaricomycetidae</taxon>
        <taxon>Agaricales</taxon>
        <taxon>Marasmiineae</taxon>
        <taxon>Mycenaceae</taxon>
        <taxon>Mycena</taxon>
    </lineage>
</organism>
<accession>A0AAD7EYN1</accession>
<proteinExistence type="predicted"/>
<evidence type="ECO:0000259" key="1">
    <source>
        <dbReference type="Pfam" id="PF22939"/>
    </source>
</evidence>
<evidence type="ECO:0000313" key="2">
    <source>
        <dbReference type="EMBL" id="KAJ7358360.1"/>
    </source>
</evidence>
<dbReference type="Pfam" id="PF22939">
    <property type="entry name" value="WHD_GPIID"/>
    <property type="match status" value="1"/>
</dbReference>
<feature type="non-terminal residue" evidence="2">
    <location>
        <position position="113"/>
    </location>
</feature>
<evidence type="ECO:0000313" key="3">
    <source>
        <dbReference type="Proteomes" id="UP001218218"/>
    </source>
</evidence>